<feature type="domain" description="DUF8130" evidence="3">
    <location>
        <begin position="306"/>
        <end position="408"/>
    </location>
</feature>
<evidence type="ECO:0000313" key="4">
    <source>
        <dbReference type="EMBL" id="UPW00283.1"/>
    </source>
</evidence>
<feature type="compositionally biased region" description="Gly residues" evidence="1">
    <location>
        <begin position="419"/>
        <end position="436"/>
    </location>
</feature>
<accession>A0A8U0IH35</accession>
<dbReference type="GeneID" id="72191681"/>
<keyword evidence="5" id="KW-1185">Reference proteome</keyword>
<evidence type="ECO:0000256" key="1">
    <source>
        <dbReference type="SAM" id="MobiDB-lite"/>
    </source>
</evidence>
<protein>
    <submittedName>
        <fullName evidence="4">Uncharacterized protein</fullName>
    </submittedName>
</protein>
<dbReference type="Proteomes" id="UP000830434">
    <property type="component" value="Chromosome"/>
</dbReference>
<dbReference type="KEGG" id="haxz:M0R88_17460"/>
<organism evidence="4 5">
    <name type="scientific">Halorussus gelatinilyticus</name>
    <dbReference type="NCBI Taxonomy" id="2937524"/>
    <lineage>
        <taxon>Archaea</taxon>
        <taxon>Methanobacteriati</taxon>
        <taxon>Methanobacteriota</taxon>
        <taxon>Stenosarchaea group</taxon>
        <taxon>Halobacteria</taxon>
        <taxon>Halobacteriales</taxon>
        <taxon>Haladaptataceae</taxon>
        <taxon>Halorussus</taxon>
    </lineage>
</organism>
<dbReference type="Pfam" id="PF26451">
    <property type="entry name" value="DUF8130"/>
    <property type="match status" value="1"/>
</dbReference>
<evidence type="ECO:0000259" key="2">
    <source>
        <dbReference type="Pfam" id="PF25934"/>
    </source>
</evidence>
<dbReference type="EMBL" id="CP096658">
    <property type="protein sequence ID" value="UPW00283.1"/>
    <property type="molecule type" value="Genomic_DNA"/>
</dbReference>
<evidence type="ECO:0000259" key="3">
    <source>
        <dbReference type="Pfam" id="PF26451"/>
    </source>
</evidence>
<dbReference type="RefSeq" id="WP_248654694.1">
    <property type="nucleotide sequence ID" value="NZ_CP096658.1"/>
</dbReference>
<gene>
    <name evidence="4" type="ORF">M0R88_17460</name>
</gene>
<dbReference type="InterPro" id="IPR058443">
    <property type="entry name" value="DUF8130"/>
</dbReference>
<dbReference type="InterPro" id="IPR058285">
    <property type="entry name" value="DUF7979"/>
</dbReference>
<feature type="region of interest" description="Disordered" evidence="1">
    <location>
        <begin position="24"/>
        <end position="48"/>
    </location>
</feature>
<name>A0A8U0IH35_9EURY</name>
<feature type="compositionally biased region" description="Polar residues" evidence="1">
    <location>
        <begin position="27"/>
        <end position="39"/>
    </location>
</feature>
<dbReference type="AlphaFoldDB" id="A0A8U0IH35"/>
<evidence type="ECO:0000313" key="5">
    <source>
        <dbReference type="Proteomes" id="UP000830434"/>
    </source>
</evidence>
<feature type="region of interest" description="Disordered" evidence="1">
    <location>
        <begin position="414"/>
        <end position="446"/>
    </location>
</feature>
<reference evidence="4" key="1">
    <citation type="submission" date="2022-04" db="EMBL/GenBank/DDBJ databases">
        <title>Diverse halophilic archaea isolated from saline environments.</title>
        <authorList>
            <person name="Cui H.-L."/>
        </authorList>
    </citation>
    <scope>NUCLEOTIDE SEQUENCE</scope>
    <source>
        <strain evidence="4">XZYJT40</strain>
    </source>
</reference>
<dbReference type="Pfam" id="PF25934">
    <property type="entry name" value="DUF7979"/>
    <property type="match status" value="1"/>
</dbReference>
<feature type="domain" description="DUF7979" evidence="2">
    <location>
        <begin position="70"/>
        <end position="133"/>
    </location>
</feature>
<proteinExistence type="predicted"/>
<sequence>MRRRPFLRLAGATTAAATSVGVLGASRSSDGSRNEQASGGDSARSPAGTRLAATDRALSVRRARTFDHVVRLNDLGDDPRGRITAFSALSEREREVVASAIEGTYRTRDPPEWLCEFASATPFVERAGTYYRLDDTLPTYRVTAEAVAERDVAGEVATYEAYERAVTREEYVASGLLRIARREGIELGYVWPTLREFFERYDAARYHGEVLDFAVEVDGAGPPAELSATEVGVETAVGGAVWNADAAPERTRKLVRRAGRARGAYGFDRAPAGLLDALRDHRYVALGGTFYASYVESDGPVPVSVSATVREGRLRLAVRNDGDREVRLASGPPRPFGVVRCRAAGDTGGDGHVLWTDAYAASDRVRTAGRDVTAANDVALLSTLAPGESLAERYAVPADLPAGEYVVEGSLGVERDGTAEGGTGPADGGTGPGEGGTEPAEGSTVQYRVTFAVE</sequence>